<evidence type="ECO:0000313" key="1">
    <source>
        <dbReference type="EMBL" id="SBW11614.1"/>
    </source>
</evidence>
<proteinExistence type="predicted"/>
<accession>A0A212KIT6</accession>
<sequence length="37" mass="4427">MKHKELGIYMNVFSNTISNSFKGWWWRIQLRGGDVRA</sequence>
<gene>
    <name evidence="1" type="ORF">KM92DES2_20132</name>
</gene>
<dbReference type="EMBL" id="FLUP01000002">
    <property type="protein sequence ID" value="SBW11614.1"/>
    <property type="molecule type" value="Genomic_DNA"/>
</dbReference>
<dbReference type="AlphaFoldDB" id="A0A212KIT6"/>
<reference evidence="1" key="1">
    <citation type="submission" date="2016-04" db="EMBL/GenBank/DDBJ databases">
        <authorList>
            <person name="Evans L.H."/>
            <person name="Alamgir A."/>
            <person name="Owens N."/>
            <person name="Weber N.D."/>
            <person name="Virtaneva K."/>
            <person name="Barbian K."/>
            <person name="Babar A."/>
            <person name="Rosenke K."/>
        </authorList>
    </citation>
    <scope>NUCLEOTIDE SEQUENCE</scope>
    <source>
        <strain evidence="1">92-2</strain>
    </source>
</reference>
<name>A0A212KIT6_9BACT</name>
<organism evidence="1">
    <name type="scientific">uncultured Desulfovibrio sp</name>
    <dbReference type="NCBI Taxonomy" id="167968"/>
    <lineage>
        <taxon>Bacteria</taxon>
        <taxon>Pseudomonadati</taxon>
        <taxon>Thermodesulfobacteriota</taxon>
        <taxon>Desulfovibrionia</taxon>
        <taxon>Desulfovibrionales</taxon>
        <taxon>Desulfovibrionaceae</taxon>
        <taxon>Desulfovibrio</taxon>
        <taxon>environmental samples</taxon>
    </lineage>
</organism>
<protein>
    <submittedName>
        <fullName evidence="1">Uncharacterized protein</fullName>
    </submittedName>
</protein>